<dbReference type="InterPro" id="IPR016032">
    <property type="entry name" value="Sig_transdc_resp-reg_C-effctor"/>
</dbReference>
<reference evidence="5 6" key="1">
    <citation type="submission" date="2023-03" db="EMBL/GenBank/DDBJ databases">
        <title>Draft assemblies of triclosan tolerant bacteria isolated from returned activated sludge.</title>
        <authorList>
            <person name="Van Hamelsveld S."/>
        </authorList>
    </citation>
    <scope>NUCLEOTIDE SEQUENCE [LARGE SCALE GENOMIC DNA]</scope>
    <source>
        <strain evidence="5 6">GW210010_S58</strain>
    </source>
</reference>
<dbReference type="PANTHER" id="PTHR44688">
    <property type="entry name" value="DNA-BINDING TRANSCRIPTIONAL ACTIVATOR DEVR_DOSR"/>
    <property type="match status" value="1"/>
</dbReference>
<dbReference type="SUPFAM" id="SSF46894">
    <property type="entry name" value="C-terminal effector domain of the bipartite response regulators"/>
    <property type="match status" value="1"/>
</dbReference>
<protein>
    <submittedName>
        <fullName evidence="5">Autoinducer binding domain-containing protein</fullName>
    </submittedName>
</protein>
<comment type="caution">
    <text evidence="5">The sequence shown here is derived from an EMBL/GenBank/DDBJ whole genome shotgun (WGS) entry which is preliminary data.</text>
</comment>
<feature type="domain" description="HTH luxR-type" evidence="4">
    <location>
        <begin position="158"/>
        <end position="223"/>
    </location>
</feature>
<evidence type="ECO:0000313" key="6">
    <source>
        <dbReference type="Proteomes" id="UP001216674"/>
    </source>
</evidence>
<proteinExistence type="predicted"/>
<organism evidence="5 6">
    <name type="scientific">Cupriavidus basilensis</name>
    <dbReference type="NCBI Taxonomy" id="68895"/>
    <lineage>
        <taxon>Bacteria</taxon>
        <taxon>Pseudomonadati</taxon>
        <taxon>Pseudomonadota</taxon>
        <taxon>Betaproteobacteria</taxon>
        <taxon>Burkholderiales</taxon>
        <taxon>Burkholderiaceae</taxon>
        <taxon>Cupriavidus</taxon>
    </lineage>
</organism>
<dbReference type="PANTHER" id="PTHR44688:SF25">
    <property type="entry name" value="HTH LUXR-TYPE DOMAIN-CONTAINING PROTEIN"/>
    <property type="match status" value="1"/>
</dbReference>
<dbReference type="InterPro" id="IPR036693">
    <property type="entry name" value="TF_LuxR_autoind-bd_dom_sf"/>
</dbReference>
<dbReference type="PRINTS" id="PR00038">
    <property type="entry name" value="HTHLUXR"/>
</dbReference>
<keyword evidence="2" id="KW-0238">DNA-binding</keyword>
<accession>A0ABT6AQE5</accession>
<sequence length="226" mass="24733">MADVSCAREAFGRVEKAVRALGFDMCAYGIRMPLPVSKPRTIILNNFPAAWQARYQEANYLGVDPTVAHGRRTAVPLVWTDDVFSGTRALWEEARAAGLRVGWSQSCFSANGVGGMLSMARSSTPISRGELDSCELRMRSLVCMTHATLSRILCAEFPPMPTHKLTRRETEVLRWAADGKTSGEIASILKVSVDTVNFHIKNAVHKMNATNKTGAVVRAAMLGLLH</sequence>
<dbReference type="RefSeq" id="WP_017229978.1">
    <property type="nucleotide sequence ID" value="NZ_JARJLM010000309.1"/>
</dbReference>
<dbReference type="Pfam" id="PF03472">
    <property type="entry name" value="Autoind_bind"/>
    <property type="match status" value="1"/>
</dbReference>
<dbReference type="InterPro" id="IPR000792">
    <property type="entry name" value="Tscrpt_reg_LuxR_C"/>
</dbReference>
<keyword evidence="3" id="KW-0804">Transcription</keyword>
<evidence type="ECO:0000256" key="3">
    <source>
        <dbReference type="ARBA" id="ARBA00023163"/>
    </source>
</evidence>
<dbReference type="InterPro" id="IPR036388">
    <property type="entry name" value="WH-like_DNA-bd_sf"/>
</dbReference>
<dbReference type="CDD" id="cd06170">
    <property type="entry name" value="LuxR_C_like"/>
    <property type="match status" value="1"/>
</dbReference>
<gene>
    <name evidence="5" type="ORF">P3W85_18055</name>
</gene>
<dbReference type="PROSITE" id="PS50043">
    <property type="entry name" value="HTH_LUXR_2"/>
    <property type="match status" value="1"/>
</dbReference>
<dbReference type="SUPFAM" id="SSF75516">
    <property type="entry name" value="Pheromone-binding domain of LuxR-like quorum-sensing transcription factors"/>
    <property type="match status" value="1"/>
</dbReference>
<name>A0ABT6AQE5_9BURK</name>
<keyword evidence="6" id="KW-1185">Reference proteome</keyword>
<dbReference type="Gene3D" id="1.10.10.10">
    <property type="entry name" value="Winged helix-like DNA-binding domain superfamily/Winged helix DNA-binding domain"/>
    <property type="match status" value="1"/>
</dbReference>
<dbReference type="Gene3D" id="3.30.450.80">
    <property type="entry name" value="Transcription factor LuxR-like, autoinducer-binding domain"/>
    <property type="match status" value="1"/>
</dbReference>
<dbReference type="PROSITE" id="PS00622">
    <property type="entry name" value="HTH_LUXR_1"/>
    <property type="match status" value="1"/>
</dbReference>
<dbReference type="Pfam" id="PF00196">
    <property type="entry name" value="GerE"/>
    <property type="match status" value="1"/>
</dbReference>
<evidence type="ECO:0000256" key="1">
    <source>
        <dbReference type="ARBA" id="ARBA00023015"/>
    </source>
</evidence>
<dbReference type="Proteomes" id="UP001216674">
    <property type="component" value="Unassembled WGS sequence"/>
</dbReference>
<dbReference type="SMART" id="SM00421">
    <property type="entry name" value="HTH_LUXR"/>
    <property type="match status" value="1"/>
</dbReference>
<evidence type="ECO:0000256" key="2">
    <source>
        <dbReference type="ARBA" id="ARBA00023125"/>
    </source>
</evidence>
<evidence type="ECO:0000313" key="5">
    <source>
        <dbReference type="EMBL" id="MDF3834846.1"/>
    </source>
</evidence>
<dbReference type="EMBL" id="JARJLM010000309">
    <property type="protein sequence ID" value="MDF3834846.1"/>
    <property type="molecule type" value="Genomic_DNA"/>
</dbReference>
<dbReference type="InterPro" id="IPR005143">
    <property type="entry name" value="TF_LuxR_autoind-bd_dom"/>
</dbReference>
<keyword evidence="1" id="KW-0805">Transcription regulation</keyword>
<evidence type="ECO:0000259" key="4">
    <source>
        <dbReference type="PROSITE" id="PS50043"/>
    </source>
</evidence>